<dbReference type="Proteomes" id="UP000012174">
    <property type="component" value="Unassembled WGS sequence"/>
</dbReference>
<sequence>MVYHRRSLVRFGRNISLWIRYRYRYNNAPKTRGLIGGLSGVGLSAGTMCANWVGYAGSFAPYGEAQWRVPLALQLPWGIVLFFNLCTFMPKSPRELIRKNRVQDARQAFSKIRPDLHSHEAAEEFEFMKAQIQYEMTRQITSYTEIFKLYRHRVLVSVSIQVMTSITGINVIQRVFQNTDNRVGKGFAILGIYMFSVCYYSLINSVTWLYGAEVLPMSIRSKIMGVAAAAHYIVNVGVTQAGPTAFATIHENYYYVFVGETKQKTLEEIAAEFGDKVVEVDEREIVAREVAFDAEKASESKSDEHKVAQS</sequence>
<feature type="transmembrane region" description="Helical" evidence="5">
    <location>
        <begin position="67"/>
        <end position="89"/>
    </location>
</feature>
<evidence type="ECO:0000256" key="3">
    <source>
        <dbReference type="ARBA" id="ARBA00022989"/>
    </source>
</evidence>
<dbReference type="KEGG" id="ela:UCREL1_2726"/>
<organism evidence="6 7">
    <name type="scientific">Eutypa lata (strain UCR-EL1)</name>
    <name type="common">Grapevine dieback disease fungus</name>
    <name type="synonym">Eutypa armeniacae</name>
    <dbReference type="NCBI Taxonomy" id="1287681"/>
    <lineage>
        <taxon>Eukaryota</taxon>
        <taxon>Fungi</taxon>
        <taxon>Dikarya</taxon>
        <taxon>Ascomycota</taxon>
        <taxon>Pezizomycotina</taxon>
        <taxon>Sordariomycetes</taxon>
        <taxon>Xylariomycetidae</taxon>
        <taxon>Xylariales</taxon>
        <taxon>Diatrypaceae</taxon>
        <taxon>Eutypa</taxon>
    </lineage>
</organism>
<evidence type="ECO:0000256" key="2">
    <source>
        <dbReference type="ARBA" id="ARBA00022692"/>
    </source>
</evidence>
<keyword evidence="2 5" id="KW-0812">Transmembrane</keyword>
<dbReference type="GO" id="GO:0016020">
    <property type="term" value="C:membrane"/>
    <property type="evidence" value="ECO:0007669"/>
    <property type="project" value="UniProtKB-SubCell"/>
</dbReference>
<gene>
    <name evidence="6" type="ORF">UCREL1_2726</name>
</gene>
<dbReference type="OrthoDB" id="6612291at2759"/>
<dbReference type="Pfam" id="PF00083">
    <property type="entry name" value="Sugar_tr"/>
    <property type="match status" value="2"/>
</dbReference>
<dbReference type="InterPro" id="IPR036259">
    <property type="entry name" value="MFS_trans_sf"/>
</dbReference>
<keyword evidence="3 5" id="KW-1133">Transmembrane helix</keyword>
<evidence type="ECO:0000256" key="4">
    <source>
        <dbReference type="ARBA" id="ARBA00023136"/>
    </source>
</evidence>
<dbReference type="EMBL" id="KB705903">
    <property type="protein sequence ID" value="EMR70253.1"/>
    <property type="molecule type" value="Genomic_DNA"/>
</dbReference>
<feature type="transmembrane region" description="Helical" evidence="5">
    <location>
        <begin position="154"/>
        <end position="176"/>
    </location>
</feature>
<dbReference type="SUPFAM" id="SSF103473">
    <property type="entry name" value="MFS general substrate transporter"/>
    <property type="match status" value="1"/>
</dbReference>
<evidence type="ECO:0000313" key="6">
    <source>
        <dbReference type="EMBL" id="EMR70253.1"/>
    </source>
</evidence>
<evidence type="ECO:0000256" key="5">
    <source>
        <dbReference type="SAM" id="Phobius"/>
    </source>
</evidence>
<dbReference type="PANTHER" id="PTHR48022">
    <property type="entry name" value="PLASTIDIC GLUCOSE TRANSPORTER 4"/>
    <property type="match status" value="1"/>
</dbReference>
<reference evidence="7" key="1">
    <citation type="journal article" date="2013" name="Genome Announc.">
        <title>Draft genome sequence of the grapevine dieback fungus Eutypa lata UCR-EL1.</title>
        <authorList>
            <person name="Blanco-Ulate B."/>
            <person name="Rolshausen P.E."/>
            <person name="Cantu D."/>
        </authorList>
    </citation>
    <scope>NUCLEOTIDE SEQUENCE [LARGE SCALE GENOMIC DNA]</scope>
    <source>
        <strain evidence="7">UCR-EL1</strain>
    </source>
</reference>
<comment type="subcellular location">
    <subcellularLocation>
        <location evidence="1">Membrane</location>
        <topology evidence="1">Multi-pass membrane protein</topology>
    </subcellularLocation>
</comment>
<proteinExistence type="predicted"/>
<feature type="transmembrane region" description="Helical" evidence="5">
    <location>
        <begin position="34"/>
        <end position="55"/>
    </location>
</feature>
<evidence type="ECO:0000313" key="7">
    <source>
        <dbReference type="Proteomes" id="UP000012174"/>
    </source>
</evidence>
<dbReference type="HOGENOM" id="CLU_897243_0_0_1"/>
<keyword evidence="7" id="KW-1185">Reference proteome</keyword>
<dbReference type="PANTHER" id="PTHR48022:SF11">
    <property type="entry name" value="MONOSACCHARIDE TRANSPORTER (HXT8), PUTATIVE (AFU_ORTHOLOGUE AFUA_2G08120)-RELATED"/>
    <property type="match status" value="1"/>
</dbReference>
<dbReference type="GO" id="GO:0005351">
    <property type="term" value="F:carbohydrate:proton symporter activity"/>
    <property type="evidence" value="ECO:0007669"/>
    <property type="project" value="TreeGrafter"/>
</dbReference>
<dbReference type="Gene3D" id="1.20.1250.20">
    <property type="entry name" value="MFS general substrate transporter like domains"/>
    <property type="match status" value="2"/>
</dbReference>
<dbReference type="eggNOG" id="KOG0254">
    <property type="taxonomic scope" value="Eukaryota"/>
</dbReference>
<name>M7T0B5_EUTLA</name>
<dbReference type="InterPro" id="IPR005828">
    <property type="entry name" value="MFS_sugar_transport-like"/>
</dbReference>
<feature type="transmembrane region" description="Helical" evidence="5">
    <location>
        <begin position="188"/>
        <end position="212"/>
    </location>
</feature>
<evidence type="ECO:0000256" key="1">
    <source>
        <dbReference type="ARBA" id="ARBA00004141"/>
    </source>
</evidence>
<keyword evidence="4 5" id="KW-0472">Membrane</keyword>
<protein>
    <submittedName>
        <fullName evidence="6">Putative mfs monosaccharide transporter protein</fullName>
    </submittedName>
</protein>
<dbReference type="AlphaFoldDB" id="M7T0B5"/>
<dbReference type="InterPro" id="IPR050360">
    <property type="entry name" value="MFS_Sugar_Transporters"/>
</dbReference>
<accession>M7T0B5</accession>